<dbReference type="Proteomes" id="UP000176998">
    <property type="component" value="Unassembled WGS sequence"/>
</dbReference>
<keyword evidence="2" id="KW-1185">Reference proteome</keyword>
<sequence>MSKSGNLPSRVSVTHPEVQESRSCSIQFGMSSCSGDWLCRTADNMSWECVRMSCRPVRWLATPFIGHTPPFRRHSLIPIHREPRPQKPQRLSREQGLSRLGPCSLAATLSTAVVKIPLCDSCYAALLADLACTQPPT</sequence>
<organism evidence="1 2">
    <name type="scientific">Colletotrichum orchidophilum</name>
    <dbReference type="NCBI Taxonomy" id="1209926"/>
    <lineage>
        <taxon>Eukaryota</taxon>
        <taxon>Fungi</taxon>
        <taxon>Dikarya</taxon>
        <taxon>Ascomycota</taxon>
        <taxon>Pezizomycotina</taxon>
        <taxon>Sordariomycetes</taxon>
        <taxon>Hypocreomycetidae</taxon>
        <taxon>Glomerellales</taxon>
        <taxon>Glomerellaceae</taxon>
        <taxon>Colletotrichum</taxon>
    </lineage>
</organism>
<protein>
    <submittedName>
        <fullName evidence="1">Uncharacterized protein</fullName>
    </submittedName>
</protein>
<dbReference type="EMBL" id="MJBS01000181">
    <property type="protein sequence ID" value="OHE91537.1"/>
    <property type="molecule type" value="Genomic_DNA"/>
</dbReference>
<dbReference type="AlphaFoldDB" id="A0A1G4AQT5"/>
<name>A0A1G4AQT5_9PEZI</name>
<gene>
    <name evidence="1" type="ORF">CORC01_13186</name>
</gene>
<evidence type="ECO:0000313" key="1">
    <source>
        <dbReference type="EMBL" id="OHE91537.1"/>
    </source>
</evidence>
<comment type="caution">
    <text evidence="1">The sequence shown here is derived from an EMBL/GenBank/DDBJ whole genome shotgun (WGS) entry which is preliminary data.</text>
</comment>
<accession>A0A1G4AQT5</accession>
<evidence type="ECO:0000313" key="2">
    <source>
        <dbReference type="Proteomes" id="UP000176998"/>
    </source>
</evidence>
<dbReference type="PROSITE" id="PS51257">
    <property type="entry name" value="PROKAR_LIPOPROTEIN"/>
    <property type="match status" value="1"/>
</dbReference>
<proteinExistence type="predicted"/>
<dbReference type="GeneID" id="34566313"/>
<dbReference type="OrthoDB" id="10406756at2759"/>
<reference evidence="1 2" key="1">
    <citation type="submission" date="2016-09" db="EMBL/GenBank/DDBJ databases">
        <authorList>
            <person name="Capua I."/>
            <person name="De Benedictis P."/>
            <person name="Joannis T."/>
            <person name="Lombin L.H."/>
            <person name="Cattoli G."/>
        </authorList>
    </citation>
    <scope>NUCLEOTIDE SEQUENCE [LARGE SCALE GENOMIC DNA]</scope>
    <source>
        <strain evidence="1 2">IMI 309357</strain>
    </source>
</reference>
<dbReference type="RefSeq" id="XP_022468710.1">
    <property type="nucleotide sequence ID" value="XM_022624803.1"/>
</dbReference>